<feature type="region of interest" description="Disordered" evidence="1">
    <location>
        <begin position="236"/>
        <end position="259"/>
    </location>
</feature>
<gene>
    <name evidence="3" type="ORF">CASFOL_037229</name>
</gene>
<accession>A0ABD3BPT8</accession>
<name>A0ABD3BPT8_9LAMI</name>
<dbReference type="Pfam" id="PF26133">
    <property type="entry name" value="DUF8039"/>
    <property type="match status" value="1"/>
</dbReference>
<proteinExistence type="predicted"/>
<feature type="domain" description="DUF8039" evidence="2">
    <location>
        <begin position="415"/>
        <end position="489"/>
    </location>
</feature>
<feature type="region of interest" description="Disordered" evidence="1">
    <location>
        <begin position="1"/>
        <end position="41"/>
    </location>
</feature>
<dbReference type="SUPFAM" id="SSF54001">
    <property type="entry name" value="Cysteine proteinases"/>
    <property type="match status" value="1"/>
</dbReference>
<dbReference type="InterPro" id="IPR038765">
    <property type="entry name" value="Papain-like_cys_pep_sf"/>
</dbReference>
<evidence type="ECO:0000256" key="1">
    <source>
        <dbReference type="SAM" id="MobiDB-lite"/>
    </source>
</evidence>
<dbReference type="InterPro" id="IPR058352">
    <property type="entry name" value="DUF8039"/>
</dbReference>
<dbReference type="EMBL" id="JAVIJP010000070">
    <property type="protein sequence ID" value="KAL3619001.1"/>
    <property type="molecule type" value="Genomic_DNA"/>
</dbReference>
<organism evidence="3 4">
    <name type="scientific">Castilleja foliolosa</name>
    <dbReference type="NCBI Taxonomy" id="1961234"/>
    <lineage>
        <taxon>Eukaryota</taxon>
        <taxon>Viridiplantae</taxon>
        <taxon>Streptophyta</taxon>
        <taxon>Embryophyta</taxon>
        <taxon>Tracheophyta</taxon>
        <taxon>Spermatophyta</taxon>
        <taxon>Magnoliopsida</taxon>
        <taxon>eudicotyledons</taxon>
        <taxon>Gunneridae</taxon>
        <taxon>Pentapetalae</taxon>
        <taxon>asterids</taxon>
        <taxon>lamiids</taxon>
        <taxon>Lamiales</taxon>
        <taxon>Orobanchaceae</taxon>
        <taxon>Pedicularideae</taxon>
        <taxon>Castillejinae</taxon>
        <taxon>Castilleja</taxon>
    </lineage>
</organism>
<dbReference type="PANTHER" id="PTHR33018">
    <property type="entry name" value="OS10G0338966 PROTEIN-RELATED"/>
    <property type="match status" value="1"/>
</dbReference>
<dbReference type="PANTHER" id="PTHR33018:SF34">
    <property type="entry name" value="OS02G0472350 PROTEIN"/>
    <property type="match status" value="1"/>
</dbReference>
<reference evidence="4" key="1">
    <citation type="journal article" date="2024" name="IScience">
        <title>Strigolactones Initiate the Formation of Haustorium-like Structures in Castilleja.</title>
        <authorList>
            <person name="Buerger M."/>
            <person name="Peterson D."/>
            <person name="Chory J."/>
        </authorList>
    </citation>
    <scope>NUCLEOTIDE SEQUENCE [LARGE SCALE GENOMIC DNA]</scope>
</reference>
<evidence type="ECO:0000313" key="3">
    <source>
        <dbReference type="EMBL" id="KAL3619001.1"/>
    </source>
</evidence>
<dbReference type="AlphaFoldDB" id="A0ABD3BPT8"/>
<keyword evidence="4" id="KW-1185">Reference proteome</keyword>
<sequence>MEGGSDNAGQLSLSEQPAEKPAEQPGTSAEPIRTRRPRKPTRMARLTLRYPGKVKIVFDSRRFMAIGPKKKITDNFRSYLGFLGRKQPSILLKSWKDVSANTKDMVWQAIFEKFEIFMVDGDKDKEVEFSLLDVKLQEKFRKKWVNYVGRRWNVFKTNLTTNYIYGKKKDEPPYLKEYEFLDKETWEAFVASRLSEEEKAKRLKAQQVQSHNKCPQRCSRGGYEVLTQKIIDEKLKARQQGSDDPSEIIQPPSPPSRYETWKRARIKPSGDYINPETSAIAAKIDALEQEASSGSFAPNGRNDILAVAIGKPDHTSRVRGVGKGYTVRTYFGKQQRAADGMVSREEVAAIVAEMKAEMQANLRAEMQMILSSQATSAAEPLTPVGMSAKGSCDPDLILSDQQDEHAVNDVGDALCELYVEDPHKRLVAYGRIHVLGSNIHNRKMNDTEVRVSVERVEVGDALVPFPTDEVTRVGEALNQFIAWPRRLVVENFKQGKSQWELFPKVSSRVNEGPRTTPVKKTDVLKTLWFAAVDIKEPKVLYIEAGIVGLTRMSVYINQVDIMGLLATGKIYVSVMTFYTKCLYSILESTGRNHRYGLMCPLTIQTHGNIDMGIIRNRIGEGGFECFLLPFYDKGWELMVLCPNIGCITWFSCTGKSKKTKKKFPEMIETAFEAYHVVKGLRSNTLSKPKWVYPKCCNDEVGDADCGLFVMRHMLEIIKLDICNSFEKVLSMEGPYSSEDIDDVRSRWAECFLEVI</sequence>
<evidence type="ECO:0000259" key="2">
    <source>
        <dbReference type="Pfam" id="PF26133"/>
    </source>
</evidence>
<evidence type="ECO:0000313" key="4">
    <source>
        <dbReference type="Proteomes" id="UP001632038"/>
    </source>
</evidence>
<dbReference type="Proteomes" id="UP001632038">
    <property type="component" value="Unassembled WGS sequence"/>
</dbReference>
<comment type="caution">
    <text evidence="3">The sequence shown here is derived from an EMBL/GenBank/DDBJ whole genome shotgun (WGS) entry which is preliminary data.</text>
</comment>
<protein>
    <recommendedName>
        <fullName evidence="2">DUF8039 domain-containing protein</fullName>
    </recommendedName>
</protein>